<evidence type="ECO:0000313" key="2">
    <source>
        <dbReference type="EMBL" id="KAL3780561.1"/>
    </source>
</evidence>
<feature type="region of interest" description="Disordered" evidence="1">
    <location>
        <begin position="109"/>
        <end position="196"/>
    </location>
</feature>
<name>A0ABD3NZV0_9STRA</name>
<feature type="region of interest" description="Disordered" evidence="1">
    <location>
        <begin position="221"/>
        <end position="282"/>
    </location>
</feature>
<dbReference type="SUPFAM" id="SSF82185">
    <property type="entry name" value="Histone H3 K4-specific methyltransferase SET7/9 N-terminal domain"/>
    <property type="match status" value="1"/>
</dbReference>
<dbReference type="PANTHER" id="PTHR23084">
    <property type="entry name" value="PHOSPHATIDYLINOSITOL-4-PHOSPHATE 5-KINASE RELATED"/>
    <property type="match status" value="1"/>
</dbReference>
<gene>
    <name evidence="2" type="ORF">ACHAWO_012876</name>
</gene>
<keyword evidence="3" id="KW-1185">Reference proteome</keyword>
<dbReference type="EMBL" id="JALLPJ020000885">
    <property type="protein sequence ID" value="KAL3780561.1"/>
    <property type="molecule type" value="Genomic_DNA"/>
</dbReference>
<organism evidence="2 3">
    <name type="scientific">Cyclotella atomus</name>
    <dbReference type="NCBI Taxonomy" id="382360"/>
    <lineage>
        <taxon>Eukaryota</taxon>
        <taxon>Sar</taxon>
        <taxon>Stramenopiles</taxon>
        <taxon>Ochrophyta</taxon>
        <taxon>Bacillariophyta</taxon>
        <taxon>Coscinodiscophyceae</taxon>
        <taxon>Thalassiosirophycidae</taxon>
        <taxon>Stephanodiscales</taxon>
        <taxon>Stephanodiscaceae</taxon>
        <taxon>Cyclotella</taxon>
    </lineage>
</organism>
<feature type="compositionally biased region" description="Low complexity" evidence="1">
    <location>
        <begin position="150"/>
        <end position="165"/>
    </location>
</feature>
<dbReference type="AlphaFoldDB" id="A0ABD3NZV0"/>
<protein>
    <submittedName>
        <fullName evidence="2">Uncharacterized protein</fullName>
    </submittedName>
</protein>
<reference evidence="2 3" key="1">
    <citation type="submission" date="2024-10" db="EMBL/GenBank/DDBJ databases">
        <title>Updated reference genomes for cyclostephanoid diatoms.</title>
        <authorList>
            <person name="Roberts W.R."/>
            <person name="Alverson A.J."/>
        </authorList>
    </citation>
    <scope>NUCLEOTIDE SEQUENCE [LARGE SCALE GENOMIC DNA]</scope>
    <source>
        <strain evidence="2 3">AJA010-31</strain>
    </source>
</reference>
<evidence type="ECO:0000256" key="1">
    <source>
        <dbReference type="SAM" id="MobiDB-lite"/>
    </source>
</evidence>
<sequence>MEHSFKVELNPDWEPTSDVPATKYGDASYKGEYNVGNPKKGRMSYKSGAFYEGEWGVFKYNGYGIYKARNGHYYVGHFKGGKPHGRCYHYEADGTTVLYQGNWNNGKRADDEVEFDSNDPLREEPTVLPAASKPTAKMPSGNDSKDVHATRPPRTSTPSSAAAAPLKRSISNEPNAPFPAPKRAKITSPPANNSNTIADQLAIGTEEGDPSVLNLATNTDPVLLHSPVPSNKGTPEPSNAATRPAAGVHPTSSTGNTSELKLPAVPDAGDDAQPQILNRGNELPSDAFDQSVNIPMPVHFARQQESNHGNSDHLELLITNASNADIVRLATQLEDFSHLQDVKRHLRAQRPGMNQYYYATHELHEWGVHDLASPVQSSLVICIILVPNHLGPPTLSVRKDDWNVHSFETEGLEWREHGPGEFYLQRKSNRRRSSRPSIAVKTPHVYFPVADLNWNDDQSKEDTLTFKYKNPYTRRTDEQNTYVYRGRAKDGPLKKWTKGIAQNIVIEAERVKTEEEGKIKQFGDRRKQTYLEDRLNRNGRNGKQTRCNDYFAEVKLKQKDLSSIIPIKIMAVDFPSRVTSAMPDPHVKELQERYKHRYVFTDHNLQEGALIESVPHQVLKAFGGFNMDRELSRAEIQFFTCLLVDLMFATKKFSRELVERLGVSRISGYIGCKDPDSVSLPSFKRLLNASFDELHKAITSVGSEPSSSQDFVIRYTFFESTDSNEVLAASEDSEPLFLRINEANPRALEVQFAGFQSFASISVTTLLKFVKKEYLPRLLFRLLGRAAGYQCSIPAGSRDCLSHIDATSKRLGRTNCKSYACVKECIINASVNTPNTKKRIEKKVPDGMLTIRDLNESLDAEVKTLQIGRALGKGDIGSYKNLVEFVLKQTKHCLLVLFKPRKSITRHAILVDPFQTRTRATENGVIFDPTHGYGSFPRTRQSLNDLGATEPSSVHILHKIPLREELRAALCKLYQEDHWEAST</sequence>
<proteinExistence type="predicted"/>
<dbReference type="PANTHER" id="PTHR23084:SF263">
    <property type="entry name" value="MORN REPEAT-CONTAINING PROTEIN 1"/>
    <property type="match status" value="1"/>
</dbReference>
<evidence type="ECO:0000313" key="3">
    <source>
        <dbReference type="Proteomes" id="UP001530400"/>
    </source>
</evidence>
<dbReference type="Gene3D" id="2.20.110.10">
    <property type="entry name" value="Histone H3 K4-specific methyltransferase SET7/9 N-terminal domain"/>
    <property type="match status" value="1"/>
</dbReference>
<dbReference type="Proteomes" id="UP001530400">
    <property type="component" value="Unassembled WGS sequence"/>
</dbReference>
<accession>A0ABD3NZV0</accession>
<comment type="caution">
    <text evidence="2">The sequence shown here is derived from an EMBL/GenBank/DDBJ whole genome shotgun (WGS) entry which is preliminary data.</text>
</comment>
<feature type="compositionally biased region" description="Polar residues" evidence="1">
    <location>
        <begin position="250"/>
        <end position="259"/>
    </location>
</feature>
<feature type="compositionally biased region" description="Polar residues" evidence="1">
    <location>
        <begin position="228"/>
        <end position="241"/>
    </location>
</feature>